<keyword evidence="2" id="KW-1185">Reference proteome</keyword>
<dbReference type="EMBL" id="JBEZAM010000040">
    <property type="protein sequence ID" value="MEU7296315.1"/>
    <property type="molecule type" value="Genomic_DNA"/>
</dbReference>
<dbReference type="RefSeq" id="WP_359212085.1">
    <property type="nucleotide sequence ID" value="NZ_JBEZAM010000040.1"/>
</dbReference>
<organism evidence="1 2">
    <name type="scientific">Streptomyces exfoliatus</name>
    <name type="common">Streptomyces hydrogenans</name>
    <dbReference type="NCBI Taxonomy" id="1905"/>
    <lineage>
        <taxon>Bacteria</taxon>
        <taxon>Bacillati</taxon>
        <taxon>Actinomycetota</taxon>
        <taxon>Actinomycetes</taxon>
        <taxon>Kitasatosporales</taxon>
        <taxon>Streptomycetaceae</taxon>
        <taxon>Streptomyces</taxon>
    </lineage>
</organism>
<comment type="caution">
    <text evidence="1">The sequence shown here is derived from an EMBL/GenBank/DDBJ whole genome shotgun (WGS) entry which is preliminary data.</text>
</comment>
<dbReference type="Proteomes" id="UP001551210">
    <property type="component" value="Unassembled WGS sequence"/>
</dbReference>
<reference evidence="1 2" key="1">
    <citation type="submission" date="2024-06" db="EMBL/GenBank/DDBJ databases">
        <title>The Natural Products Discovery Center: Release of the First 8490 Sequenced Strains for Exploring Actinobacteria Biosynthetic Diversity.</title>
        <authorList>
            <person name="Kalkreuter E."/>
            <person name="Kautsar S.A."/>
            <person name="Yang D."/>
            <person name="Bader C.D."/>
            <person name="Teijaro C.N."/>
            <person name="Fluegel L."/>
            <person name="Davis C.M."/>
            <person name="Simpson J.R."/>
            <person name="Lauterbach L."/>
            <person name="Steele A.D."/>
            <person name="Gui C."/>
            <person name="Meng S."/>
            <person name="Li G."/>
            <person name="Viehrig K."/>
            <person name="Ye F."/>
            <person name="Su P."/>
            <person name="Kiefer A.F."/>
            <person name="Nichols A."/>
            <person name="Cepeda A.J."/>
            <person name="Yan W."/>
            <person name="Fan B."/>
            <person name="Jiang Y."/>
            <person name="Adhikari A."/>
            <person name="Zheng C.-J."/>
            <person name="Schuster L."/>
            <person name="Cowan T.M."/>
            <person name="Smanski M.J."/>
            <person name="Chevrette M.G."/>
            <person name="De Carvalho L.P.S."/>
            <person name="Shen B."/>
        </authorList>
    </citation>
    <scope>NUCLEOTIDE SEQUENCE [LARGE SCALE GENOMIC DNA]</scope>
    <source>
        <strain evidence="1 2">NPDC045705</strain>
    </source>
</reference>
<evidence type="ECO:0000313" key="2">
    <source>
        <dbReference type="Proteomes" id="UP001551210"/>
    </source>
</evidence>
<name>A0ABV3D1J8_STREX</name>
<sequence>MLGSWRQDFPHYLETHHVSLPERFLEHVRSLSFQVPTTTVAPGRLGIGCPVAIGCDPHSYLSHEQ</sequence>
<evidence type="ECO:0000313" key="1">
    <source>
        <dbReference type="EMBL" id="MEU7296315.1"/>
    </source>
</evidence>
<protein>
    <submittedName>
        <fullName evidence="1">Uncharacterized protein</fullName>
    </submittedName>
</protein>
<gene>
    <name evidence="1" type="ORF">AB0A76_24425</name>
</gene>
<accession>A0ABV3D1J8</accession>
<proteinExistence type="predicted"/>